<dbReference type="CDD" id="cd00130">
    <property type="entry name" value="PAS"/>
    <property type="match status" value="4"/>
</dbReference>
<evidence type="ECO:0000313" key="9">
    <source>
        <dbReference type="EMBL" id="GGG44657.1"/>
    </source>
</evidence>
<dbReference type="Pfam" id="PF13426">
    <property type="entry name" value="PAS_9"/>
    <property type="match status" value="1"/>
</dbReference>
<dbReference type="EMBL" id="BMIX01000009">
    <property type="protein sequence ID" value="GGG44657.1"/>
    <property type="molecule type" value="Genomic_DNA"/>
</dbReference>
<protein>
    <recommendedName>
        <fullName evidence="2">histidine kinase</fullName>
        <ecNumber evidence="2">2.7.13.3</ecNumber>
    </recommendedName>
</protein>
<dbReference type="Pfam" id="PF00989">
    <property type="entry name" value="PAS"/>
    <property type="match status" value="1"/>
</dbReference>
<dbReference type="InterPro" id="IPR035965">
    <property type="entry name" value="PAS-like_dom_sf"/>
</dbReference>
<dbReference type="SUPFAM" id="SSF47384">
    <property type="entry name" value="Homodimeric domain of signal transducing histidine kinase"/>
    <property type="match status" value="1"/>
</dbReference>
<dbReference type="InterPro" id="IPR000014">
    <property type="entry name" value="PAS"/>
</dbReference>
<reference evidence="10" key="1">
    <citation type="journal article" date="2019" name="Int. J. Syst. Evol. Microbiol.">
        <title>The Global Catalogue of Microorganisms (GCM) 10K type strain sequencing project: providing services to taxonomists for standard genome sequencing and annotation.</title>
        <authorList>
            <consortium name="The Broad Institute Genomics Platform"/>
            <consortium name="The Broad Institute Genome Sequencing Center for Infectious Disease"/>
            <person name="Wu L."/>
            <person name="Ma J."/>
        </authorList>
    </citation>
    <scope>NUCLEOTIDE SEQUENCE [LARGE SCALE GENOMIC DNA]</scope>
    <source>
        <strain evidence="10">CGMCC 1.15422</strain>
    </source>
</reference>
<feature type="domain" description="PAC" evidence="8">
    <location>
        <begin position="201"/>
        <end position="252"/>
    </location>
</feature>
<dbReference type="Proteomes" id="UP000605733">
    <property type="component" value="Unassembled WGS sequence"/>
</dbReference>
<evidence type="ECO:0000256" key="5">
    <source>
        <dbReference type="ARBA" id="ARBA00022777"/>
    </source>
</evidence>
<feature type="domain" description="PAS" evidence="7">
    <location>
        <begin position="538"/>
        <end position="608"/>
    </location>
</feature>
<dbReference type="InterPro" id="IPR013767">
    <property type="entry name" value="PAS_fold"/>
</dbReference>
<feature type="domain" description="PAS" evidence="7">
    <location>
        <begin position="129"/>
        <end position="199"/>
    </location>
</feature>
<keyword evidence="10" id="KW-1185">Reference proteome</keyword>
<dbReference type="PROSITE" id="PS50113">
    <property type="entry name" value="PAC"/>
    <property type="match status" value="3"/>
</dbReference>
<feature type="domain" description="PAS" evidence="7">
    <location>
        <begin position="673"/>
        <end position="744"/>
    </location>
</feature>
<comment type="catalytic activity">
    <reaction evidence="1">
        <text>ATP + protein L-histidine = ADP + protein N-phospho-L-histidine.</text>
        <dbReference type="EC" id="2.7.13.3"/>
    </reaction>
</comment>
<dbReference type="SMART" id="SM00086">
    <property type="entry name" value="PAC"/>
    <property type="match status" value="6"/>
</dbReference>
<dbReference type="RefSeq" id="WP_011709852.1">
    <property type="nucleotide sequence ID" value="NZ_BMIX01000009.1"/>
</dbReference>
<dbReference type="EC" id="2.7.13.3" evidence="2"/>
<organism evidence="9 10">
    <name type="scientific">Christiangramia forsetii</name>
    <dbReference type="NCBI Taxonomy" id="411153"/>
    <lineage>
        <taxon>Bacteria</taxon>
        <taxon>Pseudomonadati</taxon>
        <taxon>Bacteroidota</taxon>
        <taxon>Flavobacteriia</taxon>
        <taxon>Flavobacteriales</taxon>
        <taxon>Flavobacteriaceae</taxon>
        <taxon>Christiangramia</taxon>
    </lineage>
</organism>
<dbReference type="Pfam" id="PF08448">
    <property type="entry name" value="PAS_4"/>
    <property type="match status" value="1"/>
</dbReference>
<comment type="caution">
    <text evidence="9">The sequence shown here is derived from an EMBL/GenBank/DDBJ whole genome shotgun (WGS) entry which is preliminary data.</text>
</comment>
<evidence type="ECO:0000259" key="7">
    <source>
        <dbReference type="PROSITE" id="PS50112"/>
    </source>
</evidence>
<dbReference type="SMART" id="SM00091">
    <property type="entry name" value="PAS"/>
    <property type="match status" value="6"/>
</dbReference>
<feature type="domain" description="PAC" evidence="8">
    <location>
        <begin position="329"/>
        <end position="381"/>
    </location>
</feature>
<evidence type="ECO:0000256" key="6">
    <source>
        <dbReference type="SAM" id="Coils"/>
    </source>
</evidence>
<keyword evidence="4" id="KW-0808">Transferase</keyword>
<name>A0ABQ1WT60_9FLAO</name>
<keyword evidence="3" id="KW-0597">Phosphoprotein</keyword>
<gene>
    <name evidence="9" type="ORF">GCM10011532_30820</name>
</gene>
<evidence type="ECO:0000256" key="4">
    <source>
        <dbReference type="ARBA" id="ARBA00022679"/>
    </source>
</evidence>
<evidence type="ECO:0000313" key="10">
    <source>
        <dbReference type="Proteomes" id="UP000605733"/>
    </source>
</evidence>
<dbReference type="Gene3D" id="1.10.287.130">
    <property type="match status" value="1"/>
</dbReference>
<accession>A0ABQ1WT60</accession>
<evidence type="ECO:0000256" key="2">
    <source>
        <dbReference type="ARBA" id="ARBA00012438"/>
    </source>
</evidence>
<dbReference type="InterPro" id="IPR013655">
    <property type="entry name" value="PAS_fold_3"/>
</dbReference>
<dbReference type="InterPro" id="IPR000700">
    <property type="entry name" value="PAS-assoc_C"/>
</dbReference>
<dbReference type="InterPro" id="IPR029016">
    <property type="entry name" value="GAF-like_dom_sf"/>
</dbReference>
<keyword evidence="6" id="KW-0175">Coiled coil</keyword>
<dbReference type="Pfam" id="PF08447">
    <property type="entry name" value="PAS_3"/>
    <property type="match status" value="3"/>
</dbReference>
<dbReference type="PROSITE" id="PS50112">
    <property type="entry name" value="PAS"/>
    <property type="match status" value="4"/>
</dbReference>
<dbReference type="PANTHER" id="PTHR43304">
    <property type="entry name" value="PHYTOCHROME-LIKE PROTEIN CPH1"/>
    <property type="match status" value="1"/>
</dbReference>
<dbReference type="Gene3D" id="3.30.450.40">
    <property type="match status" value="1"/>
</dbReference>
<evidence type="ECO:0000259" key="8">
    <source>
        <dbReference type="PROSITE" id="PS50113"/>
    </source>
</evidence>
<feature type="coiled-coil region" evidence="6">
    <location>
        <begin position="656"/>
        <end position="683"/>
    </location>
</feature>
<keyword evidence="5" id="KW-0418">Kinase</keyword>
<feature type="domain" description="PAS" evidence="7">
    <location>
        <begin position="796"/>
        <end position="866"/>
    </location>
</feature>
<dbReference type="InterPro" id="IPR036097">
    <property type="entry name" value="HisK_dim/P_sf"/>
</dbReference>
<sequence>MNKETSKNIRGALITVCYKEIIVSYNRAADRLFRSLYNYQLVSGGNFSSCFPDGFENLLKDKIASCRKGEFQSFSIKESNKALNCYLSPVLNAQGENVQASLSIEENVSDAFFNQTLNSNELEKELDYSKQIYSNLFYNNPDAVFSFDLEGNFINANKASAKLAETSISRLLEMHFLPLIIEEDHAMVLSKFSKALKGKNQNYQAGFISLKGTKRILEINNFPIIYNDKIIGVYGIAKDISDQKLADKKVIEERQMLRAIIDNIPDYIFVKDKEHKSILANKKFYTQVLGHSIDQSSEGYNPMDYFDFEKGIEIIEDNDRVMNTGKPVINRQDLVTNCDGKQEMVLLTKVPLKNEDQETIGLVGIARDITQTYLHNKKQELIFKIIKAFGDKPTFNEAMIKSLKVFCRDLGFDYAEAYKVSINNQKLVRTAFWPLDRDLSEKENPGNSYVLGEGLPGMVWESGQLQILRLKEQTGLLKNMILDENTSIKTAVGIPIFFQDRLISIYCFGSVKDTKKIEVEALGDITLQIASAIERKRSEDQLNDFFQYSPNLIAIVGMDGFIKRINPTFGEKFGFSECEMLTKPVTEFIHPDDLDKTSKAIENISSDGSDFELRCLKKDGGYLWISWRFSRYFTEDNVVFMYGTDITPLKKVHEELSENILERKKVQKELENSEQKYRSLFDASPLPMWVLDRDQLKFLKVNNTAIDLYGYTAEEFSKMTVRDLWAPKQEERIDTIVSKNTDSFFQVKVEHIKKNGERIFVNVNSNPMIFAGVKARVSLVKDVTARIKAEEQLFHSEKRFKALVQDGSDLIAIVDSNYDYIYNSPASKAVFGLTPQEMEGTSFLNYINEEDLENVSSAMAKLKEKKRIQLPSYRVRNSKNTWSWIETIITNLSNDPAIKGIVMNSRDITEFVEQERKLLDSLKRYDIVAKATSDLITDYDIQKDEMKVSEAAAGMFGYSKGKNGVYSGEWWDNKIHPDDYENVKFLANKMQEEGMKNLTVEYRFKCADGSYKHILDRSYLILDDKDKPKRIIGSMQDITERKHHLIAIENHNKRLKEIAWTQSHVVRAPLAKVMGLVDLLKNYKNDLDNVNEILDNILTSAHELDTIIREIAVKTEKEL</sequence>
<dbReference type="Gene3D" id="3.30.450.20">
    <property type="entry name" value="PAS domain"/>
    <property type="match status" value="6"/>
</dbReference>
<feature type="domain" description="PAC" evidence="8">
    <location>
        <begin position="998"/>
        <end position="1050"/>
    </location>
</feature>
<dbReference type="NCBIfam" id="TIGR00229">
    <property type="entry name" value="sensory_box"/>
    <property type="match status" value="6"/>
</dbReference>
<dbReference type="InterPro" id="IPR013656">
    <property type="entry name" value="PAS_4"/>
</dbReference>
<dbReference type="InterPro" id="IPR001610">
    <property type="entry name" value="PAC"/>
</dbReference>
<dbReference type="SUPFAM" id="SSF55781">
    <property type="entry name" value="GAF domain-like"/>
    <property type="match status" value="1"/>
</dbReference>
<dbReference type="InterPro" id="IPR052162">
    <property type="entry name" value="Sensor_kinase/Photoreceptor"/>
</dbReference>
<dbReference type="PANTHER" id="PTHR43304:SF1">
    <property type="entry name" value="PAC DOMAIN-CONTAINING PROTEIN"/>
    <property type="match status" value="1"/>
</dbReference>
<proteinExistence type="predicted"/>
<evidence type="ECO:0000256" key="3">
    <source>
        <dbReference type="ARBA" id="ARBA00022553"/>
    </source>
</evidence>
<evidence type="ECO:0000256" key="1">
    <source>
        <dbReference type="ARBA" id="ARBA00000085"/>
    </source>
</evidence>
<dbReference type="SUPFAM" id="SSF55785">
    <property type="entry name" value="PYP-like sensor domain (PAS domain)"/>
    <property type="match status" value="6"/>
</dbReference>